<keyword evidence="3" id="KW-1185">Reference proteome</keyword>
<dbReference type="Proteomes" id="UP000593579">
    <property type="component" value="Unassembled WGS sequence"/>
</dbReference>
<proteinExistence type="predicted"/>
<dbReference type="AlphaFoldDB" id="A0A7J9BVW3"/>
<gene>
    <name evidence="2" type="ORF">Gogos_013547</name>
</gene>
<protein>
    <submittedName>
        <fullName evidence="2">Uncharacterized protein</fullName>
    </submittedName>
</protein>
<feature type="region of interest" description="Disordered" evidence="1">
    <location>
        <begin position="108"/>
        <end position="136"/>
    </location>
</feature>
<dbReference type="OrthoDB" id="10337006at2759"/>
<dbReference type="EMBL" id="JABEZY010000006">
    <property type="protein sequence ID" value="MBA0740340.1"/>
    <property type="molecule type" value="Genomic_DNA"/>
</dbReference>
<feature type="non-terminal residue" evidence="2">
    <location>
        <position position="316"/>
    </location>
</feature>
<feature type="compositionally biased region" description="Polar residues" evidence="1">
    <location>
        <begin position="113"/>
        <end position="133"/>
    </location>
</feature>
<accession>A0A7J9BVW3</accession>
<feature type="non-terminal residue" evidence="2">
    <location>
        <position position="1"/>
    </location>
</feature>
<evidence type="ECO:0000256" key="1">
    <source>
        <dbReference type="SAM" id="MobiDB-lite"/>
    </source>
</evidence>
<name>A0A7J9BVW3_GOSGO</name>
<organism evidence="2 3">
    <name type="scientific">Gossypium gossypioides</name>
    <name type="common">Mexican cotton</name>
    <name type="synonym">Selera gossypioides</name>
    <dbReference type="NCBI Taxonomy" id="34282"/>
    <lineage>
        <taxon>Eukaryota</taxon>
        <taxon>Viridiplantae</taxon>
        <taxon>Streptophyta</taxon>
        <taxon>Embryophyta</taxon>
        <taxon>Tracheophyta</taxon>
        <taxon>Spermatophyta</taxon>
        <taxon>Magnoliopsida</taxon>
        <taxon>eudicotyledons</taxon>
        <taxon>Gunneridae</taxon>
        <taxon>Pentapetalae</taxon>
        <taxon>rosids</taxon>
        <taxon>malvids</taxon>
        <taxon>Malvales</taxon>
        <taxon>Malvaceae</taxon>
        <taxon>Malvoideae</taxon>
        <taxon>Gossypium</taxon>
    </lineage>
</organism>
<reference evidence="2 3" key="1">
    <citation type="journal article" date="2019" name="Genome Biol. Evol.">
        <title>Insights into the evolution of the New World diploid cottons (Gossypium, subgenus Houzingenia) based on genome sequencing.</title>
        <authorList>
            <person name="Grover C.E."/>
            <person name="Arick M.A. 2nd"/>
            <person name="Thrash A."/>
            <person name="Conover J.L."/>
            <person name="Sanders W.S."/>
            <person name="Peterson D.G."/>
            <person name="Frelichowski J.E."/>
            <person name="Scheffler J.A."/>
            <person name="Scheffler B.E."/>
            <person name="Wendel J.F."/>
        </authorList>
    </citation>
    <scope>NUCLEOTIDE SEQUENCE [LARGE SCALE GENOMIC DNA]</scope>
    <source>
        <strain evidence="2">5</strain>
        <tissue evidence="2">Leaf</tissue>
    </source>
</reference>
<evidence type="ECO:0000313" key="3">
    <source>
        <dbReference type="Proteomes" id="UP000593579"/>
    </source>
</evidence>
<evidence type="ECO:0000313" key="2">
    <source>
        <dbReference type="EMBL" id="MBA0740340.1"/>
    </source>
</evidence>
<sequence>LKGNGVAGDDEDIAFEGDFTTGIVDGVSSIKFSERIHNLIKLSMARTVVVKLLALRMIFRPPCQKIPEWTSNFNMLYLYLLNVVAWVRLPGLSGALYKKNKSYSHVNEGCSFTPRNESQRNNPSENQPEQPRTVSPVEKEKYVDWMVVQRTSRKQTWKGDNSVTENQGSNRGRLKFDILANLEEDSAVVKEVNGASFDDSGGFSLGSARQTREPTMPQADHDELLQGSKASSSRPPDGGGNKPSFDAGFRDLSVTLSCSALGAHVNRDLKCDIFSVAYLWGGASSTFGCYLVEICGARLANVAGPLDLVELFAHVM</sequence>
<comment type="caution">
    <text evidence="2">The sequence shown here is derived from an EMBL/GenBank/DDBJ whole genome shotgun (WGS) entry which is preliminary data.</text>
</comment>